<feature type="transmembrane region" description="Helical" evidence="2">
    <location>
        <begin position="202"/>
        <end position="218"/>
    </location>
</feature>
<reference evidence="3 4" key="1">
    <citation type="submission" date="2018-04" db="EMBL/GenBank/DDBJ databases">
        <authorList>
            <person name="Vogel A."/>
        </authorList>
    </citation>
    <scope>NUCLEOTIDE SEQUENCE [LARGE SCALE GENOMIC DNA]</scope>
</reference>
<evidence type="ECO:0000313" key="3">
    <source>
        <dbReference type="EMBL" id="VFQ89126.1"/>
    </source>
</evidence>
<evidence type="ECO:0000256" key="2">
    <source>
        <dbReference type="SAM" id="Phobius"/>
    </source>
</evidence>
<feature type="region of interest" description="Disordered" evidence="1">
    <location>
        <begin position="1"/>
        <end position="52"/>
    </location>
</feature>
<proteinExistence type="predicted"/>
<gene>
    <name evidence="3" type="ORF">CCAM_LOCUS30902</name>
</gene>
<keyword evidence="2" id="KW-0812">Transmembrane</keyword>
<dbReference type="AlphaFoldDB" id="A0A484MM46"/>
<keyword evidence="2" id="KW-1133">Transmembrane helix</keyword>
<evidence type="ECO:0000256" key="1">
    <source>
        <dbReference type="SAM" id="MobiDB-lite"/>
    </source>
</evidence>
<accession>A0A484MM46</accession>
<keyword evidence="2" id="KW-0472">Membrane</keyword>
<feature type="compositionally biased region" description="Polar residues" evidence="1">
    <location>
        <begin position="26"/>
        <end position="38"/>
    </location>
</feature>
<feature type="transmembrane region" description="Helical" evidence="2">
    <location>
        <begin position="173"/>
        <end position="196"/>
    </location>
</feature>
<dbReference type="EMBL" id="OOIL02003726">
    <property type="protein sequence ID" value="VFQ89126.1"/>
    <property type="molecule type" value="Genomic_DNA"/>
</dbReference>
<feature type="compositionally biased region" description="Basic and acidic residues" evidence="1">
    <location>
        <begin position="1"/>
        <end position="17"/>
    </location>
</feature>
<dbReference type="Proteomes" id="UP000595140">
    <property type="component" value="Unassembled WGS sequence"/>
</dbReference>
<protein>
    <submittedName>
        <fullName evidence="3">Uncharacterized protein</fullName>
    </submittedName>
</protein>
<keyword evidence="4" id="KW-1185">Reference proteome</keyword>
<name>A0A484MM46_9ASTE</name>
<evidence type="ECO:0000313" key="4">
    <source>
        <dbReference type="Proteomes" id="UP000595140"/>
    </source>
</evidence>
<organism evidence="3 4">
    <name type="scientific">Cuscuta campestris</name>
    <dbReference type="NCBI Taxonomy" id="132261"/>
    <lineage>
        <taxon>Eukaryota</taxon>
        <taxon>Viridiplantae</taxon>
        <taxon>Streptophyta</taxon>
        <taxon>Embryophyta</taxon>
        <taxon>Tracheophyta</taxon>
        <taxon>Spermatophyta</taxon>
        <taxon>Magnoliopsida</taxon>
        <taxon>eudicotyledons</taxon>
        <taxon>Gunneridae</taxon>
        <taxon>Pentapetalae</taxon>
        <taxon>asterids</taxon>
        <taxon>lamiids</taxon>
        <taxon>Solanales</taxon>
        <taxon>Convolvulaceae</taxon>
        <taxon>Cuscuteae</taxon>
        <taxon>Cuscuta</taxon>
        <taxon>Cuscuta subgen. Grammica</taxon>
        <taxon>Cuscuta sect. Cleistogrammica</taxon>
    </lineage>
</organism>
<sequence length="220" mass="24600">MDTRTDPLRPRLMKPKENPQWAEVPSNDTGQNDSQNTFEGERITGEPPTDEDLVNFEVGRCEGCINESAKVPPNLVAKFAISKRKKEGFVVTAGSGEMLNFKLAEGGLEGKFPFFHALVHCSSFLRFEALIYVDLYKLKEQNARPSGHASSVRFPALPLDFLRGTINHYLKGWICWVYLLLPWVFSLFSMLCFATLPFGRMIIAASPIFKALAIVVGARA</sequence>